<organism evidence="4 5">
    <name type="scientific">Subtercola boreus</name>
    <dbReference type="NCBI Taxonomy" id="120213"/>
    <lineage>
        <taxon>Bacteria</taxon>
        <taxon>Bacillati</taxon>
        <taxon>Actinomycetota</taxon>
        <taxon>Actinomycetes</taxon>
        <taxon>Micrococcales</taxon>
        <taxon>Microbacteriaceae</taxon>
        <taxon>Subtercola</taxon>
    </lineage>
</organism>
<proteinExistence type="predicted"/>
<dbReference type="Pfam" id="PF00440">
    <property type="entry name" value="TetR_N"/>
    <property type="match status" value="1"/>
</dbReference>
<dbReference type="SUPFAM" id="SSF48498">
    <property type="entry name" value="Tetracyclin repressor-like, C-terminal domain"/>
    <property type="match status" value="1"/>
</dbReference>
<evidence type="ECO:0000256" key="2">
    <source>
        <dbReference type="PROSITE-ProRule" id="PRU00335"/>
    </source>
</evidence>
<dbReference type="Gene3D" id="1.10.357.10">
    <property type="entry name" value="Tetracycline Repressor, domain 2"/>
    <property type="match status" value="1"/>
</dbReference>
<feature type="DNA-binding region" description="H-T-H motif" evidence="2">
    <location>
        <begin position="29"/>
        <end position="48"/>
    </location>
</feature>
<feature type="domain" description="HTH tetR-type" evidence="3">
    <location>
        <begin position="6"/>
        <end position="66"/>
    </location>
</feature>
<dbReference type="PANTHER" id="PTHR30328">
    <property type="entry name" value="TRANSCRIPTIONAL REPRESSOR"/>
    <property type="match status" value="1"/>
</dbReference>
<dbReference type="GO" id="GO:0003677">
    <property type="term" value="F:DNA binding"/>
    <property type="evidence" value="ECO:0007669"/>
    <property type="project" value="UniProtKB-UniRule"/>
</dbReference>
<dbReference type="InterPro" id="IPR001647">
    <property type="entry name" value="HTH_TetR"/>
</dbReference>
<accession>A0A3E0VFI0</accession>
<evidence type="ECO:0000313" key="4">
    <source>
        <dbReference type="EMBL" id="RFA08208.1"/>
    </source>
</evidence>
<gene>
    <name evidence="4" type="ORF">B7R54_02460</name>
</gene>
<dbReference type="InterPro" id="IPR050109">
    <property type="entry name" value="HTH-type_TetR-like_transc_reg"/>
</dbReference>
<dbReference type="OrthoDB" id="4726108at2"/>
<sequence>MAWDTDGTQRRLRDAALVEFAAHGFEGTTVSSIATRSGVNKERLYSYFGDKKSLWDLVLTTELERLATAVELAGAGLNDIGEFAGATYDYHAAHPELGRLLQWEGLQSGPPAHAEVRTTHYREKVARFASAQRDGFVDPEIDPAHLVFTLIALAAWWQTVPQLAEMITGAQPDDQQERAARRRFVVEAARRIASPSSSSESARTSP</sequence>
<keyword evidence="1 2" id="KW-0238">DNA-binding</keyword>
<dbReference type="Pfam" id="PF17926">
    <property type="entry name" value="TetR_C_21"/>
    <property type="match status" value="1"/>
</dbReference>
<comment type="caution">
    <text evidence="4">The sequence shown here is derived from an EMBL/GenBank/DDBJ whole genome shotgun (WGS) entry which is preliminary data.</text>
</comment>
<dbReference type="InterPro" id="IPR041467">
    <property type="entry name" value="Sco4008_C"/>
</dbReference>
<dbReference type="InterPro" id="IPR036271">
    <property type="entry name" value="Tet_transcr_reg_TetR-rel_C_sf"/>
</dbReference>
<dbReference type="SUPFAM" id="SSF46689">
    <property type="entry name" value="Homeodomain-like"/>
    <property type="match status" value="1"/>
</dbReference>
<dbReference type="GO" id="GO:0006355">
    <property type="term" value="P:regulation of DNA-templated transcription"/>
    <property type="evidence" value="ECO:0007669"/>
    <property type="project" value="UniProtKB-ARBA"/>
</dbReference>
<dbReference type="Proteomes" id="UP000256486">
    <property type="component" value="Unassembled WGS sequence"/>
</dbReference>
<keyword evidence="5" id="KW-1185">Reference proteome</keyword>
<dbReference type="InterPro" id="IPR009057">
    <property type="entry name" value="Homeodomain-like_sf"/>
</dbReference>
<reference evidence="4 5" key="1">
    <citation type="submission" date="2017-04" db="EMBL/GenBank/DDBJ databases">
        <title>Comparative genome analysis of Subtercola boreus.</title>
        <authorList>
            <person name="Cho Y.-J."/>
            <person name="Cho A."/>
            <person name="Kim O.-S."/>
            <person name="Lee J.-I."/>
        </authorList>
    </citation>
    <scope>NUCLEOTIDE SEQUENCE [LARGE SCALE GENOMIC DNA]</scope>
    <source>
        <strain evidence="4 5">K300</strain>
    </source>
</reference>
<dbReference type="AlphaFoldDB" id="A0A3E0VFI0"/>
<dbReference type="PANTHER" id="PTHR30328:SF54">
    <property type="entry name" value="HTH-TYPE TRANSCRIPTIONAL REPRESSOR SCO4008"/>
    <property type="match status" value="1"/>
</dbReference>
<dbReference type="PROSITE" id="PS50977">
    <property type="entry name" value="HTH_TETR_2"/>
    <property type="match status" value="1"/>
</dbReference>
<dbReference type="PRINTS" id="PR00455">
    <property type="entry name" value="HTHTETR"/>
</dbReference>
<dbReference type="RefSeq" id="WP_116413622.1">
    <property type="nucleotide sequence ID" value="NZ_NBWZ01000001.1"/>
</dbReference>
<evidence type="ECO:0000313" key="5">
    <source>
        <dbReference type="Proteomes" id="UP000256486"/>
    </source>
</evidence>
<dbReference type="EMBL" id="NBWZ01000001">
    <property type="protein sequence ID" value="RFA08208.1"/>
    <property type="molecule type" value="Genomic_DNA"/>
</dbReference>
<evidence type="ECO:0000256" key="1">
    <source>
        <dbReference type="ARBA" id="ARBA00023125"/>
    </source>
</evidence>
<evidence type="ECO:0000259" key="3">
    <source>
        <dbReference type="PROSITE" id="PS50977"/>
    </source>
</evidence>
<name>A0A3E0VFI0_9MICO</name>
<protein>
    <submittedName>
        <fullName evidence="4">TetR family transcriptional regulator</fullName>
    </submittedName>
</protein>